<dbReference type="Pfam" id="PF17957">
    <property type="entry name" value="Big_7"/>
    <property type="match status" value="1"/>
</dbReference>
<dbReference type="Proteomes" id="UP000035763">
    <property type="component" value="Unassembled WGS sequence"/>
</dbReference>
<dbReference type="AlphaFoldDB" id="W6JW77"/>
<dbReference type="SUPFAM" id="SSF88713">
    <property type="entry name" value="Glycoside hydrolase/deacetylase"/>
    <property type="match status" value="1"/>
</dbReference>
<dbReference type="Gene3D" id="3.20.20.370">
    <property type="entry name" value="Glycoside hydrolase/deacetylase"/>
    <property type="match status" value="1"/>
</dbReference>
<sequence>MSHPTSSRSHAARRLALLGAAVIPVSIAAGAAGASGATGPTVTLTTPTAGSTNTDGRVTVTGTYSGPNKVTSVTVSGCRPDGSRCKDYLLANTNGAFSGKWRGFPARLTPTSSDGKSGTFTVVLSGLPGTRLRISAFASDAVTPRGGSATVNVAVKAPEDPAFISVVFGRASWKAASGEGCTNQPNTARTLEQDAKDMALLGLMGVAQTVTSRVDETERLCPDNFAVEASWVDLARMRDAYGWSLTSQSKTYPDLTKLTTTRVIDETAGTLPIFQAHGHTRAGGSFAYPNNKQNSTVQRIATNYFAFGRKYANDLNSRQNSMVFPYEMRTLSVNGGRCINVNLPCSTMPMVNDRVTTSPNNIGRILKPGPGHWGVVQFYRIVEGVEGKLGQSFAWDCTSSDWRNRWTSQPELYCRNTMIEGLEKRNKSATSVDPAAVAIAWGRKPFGS</sequence>
<evidence type="ECO:0000256" key="2">
    <source>
        <dbReference type="SAM" id="SignalP"/>
    </source>
</evidence>
<evidence type="ECO:0000313" key="4">
    <source>
        <dbReference type="Proteomes" id="UP000035763"/>
    </source>
</evidence>
<gene>
    <name evidence="3" type="ORF">BN11_2160003</name>
</gene>
<evidence type="ECO:0000256" key="1">
    <source>
        <dbReference type="SAM" id="MobiDB-lite"/>
    </source>
</evidence>
<dbReference type="OrthoDB" id="4840288at2"/>
<comment type="caution">
    <text evidence="3">The sequence shown here is derived from an EMBL/GenBank/DDBJ whole genome shotgun (WGS) entry which is preliminary data.</text>
</comment>
<evidence type="ECO:0000313" key="3">
    <source>
        <dbReference type="EMBL" id="CCH72951.1"/>
    </source>
</evidence>
<dbReference type="RefSeq" id="WP_157044146.1">
    <property type="nucleotide sequence ID" value="NZ_HG764815.1"/>
</dbReference>
<dbReference type="EMBL" id="CAJA01000131">
    <property type="protein sequence ID" value="CCH72951.1"/>
    <property type="molecule type" value="Genomic_DNA"/>
</dbReference>
<reference evidence="3 4" key="1">
    <citation type="journal article" date="2013" name="ISME J.">
        <title>A metabolic model for members of the genus Tetrasphaera involved in enhanced biological phosphorus removal.</title>
        <authorList>
            <person name="Kristiansen R."/>
            <person name="Nguyen H.T.T."/>
            <person name="Saunders A.M."/>
            <person name="Nielsen J.L."/>
            <person name="Wimmer R."/>
            <person name="Le V.Q."/>
            <person name="McIlroy S.J."/>
            <person name="Petrovski S."/>
            <person name="Seviour R.J."/>
            <person name="Calteau A."/>
            <person name="Nielsen K.L."/>
            <person name="Nielsen P.H."/>
        </authorList>
    </citation>
    <scope>NUCLEOTIDE SEQUENCE [LARGE SCALE GENOMIC DNA]</scope>
    <source>
        <strain evidence="3 4">Ben110</strain>
    </source>
</reference>
<organism evidence="3 4">
    <name type="scientific">Nostocoides australiense Ben110</name>
    <dbReference type="NCBI Taxonomy" id="1193182"/>
    <lineage>
        <taxon>Bacteria</taxon>
        <taxon>Bacillati</taxon>
        <taxon>Actinomycetota</taxon>
        <taxon>Actinomycetes</taxon>
        <taxon>Micrococcales</taxon>
        <taxon>Intrasporangiaceae</taxon>
        <taxon>Nostocoides</taxon>
    </lineage>
</organism>
<keyword evidence="2" id="KW-0732">Signal</keyword>
<protein>
    <submittedName>
        <fullName evidence="3">Uncharacterized protein</fullName>
    </submittedName>
</protein>
<name>W6JW77_9MICO</name>
<feature type="compositionally biased region" description="Low complexity" evidence="1">
    <location>
        <begin position="32"/>
        <end position="52"/>
    </location>
</feature>
<feature type="region of interest" description="Disordered" evidence="1">
    <location>
        <begin position="32"/>
        <end position="54"/>
    </location>
</feature>
<dbReference type="STRING" id="1193182.BN11_2160003"/>
<feature type="chain" id="PRO_5038410522" evidence="2">
    <location>
        <begin position="32"/>
        <end position="448"/>
    </location>
</feature>
<accession>W6JW77</accession>
<proteinExistence type="predicted"/>
<feature type="signal peptide" evidence="2">
    <location>
        <begin position="1"/>
        <end position="31"/>
    </location>
</feature>
<dbReference type="InterPro" id="IPR011330">
    <property type="entry name" value="Glyco_hydro/deAcase_b/a-brl"/>
</dbReference>
<dbReference type="GO" id="GO:0005975">
    <property type="term" value="P:carbohydrate metabolic process"/>
    <property type="evidence" value="ECO:0007669"/>
    <property type="project" value="InterPro"/>
</dbReference>
<keyword evidence="4" id="KW-1185">Reference proteome</keyword>